<dbReference type="EnsemblPlants" id="ONIVA08G25770.1">
    <property type="protein sequence ID" value="ONIVA08G25770.1"/>
    <property type="gene ID" value="ONIVA08G25770"/>
</dbReference>
<proteinExistence type="predicted"/>
<keyword evidence="3" id="KW-1185">Reference proteome</keyword>
<dbReference type="Gramene" id="ONIVA08G25770.1">
    <property type="protein sequence ID" value="ONIVA08G25770.1"/>
    <property type="gene ID" value="ONIVA08G25770"/>
</dbReference>
<organism evidence="2">
    <name type="scientific">Oryza nivara</name>
    <name type="common">Indian wild rice</name>
    <name type="synonym">Oryza sativa f. spontanea</name>
    <dbReference type="NCBI Taxonomy" id="4536"/>
    <lineage>
        <taxon>Eukaryota</taxon>
        <taxon>Viridiplantae</taxon>
        <taxon>Streptophyta</taxon>
        <taxon>Embryophyta</taxon>
        <taxon>Tracheophyta</taxon>
        <taxon>Spermatophyta</taxon>
        <taxon>Magnoliopsida</taxon>
        <taxon>Liliopsida</taxon>
        <taxon>Poales</taxon>
        <taxon>Poaceae</taxon>
        <taxon>BOP clade</taxon>
        <taxon>Oryzoideae</taxon>
        <taxon>Oryzeae</taxon>
        <taxon>Oryzinae</taxon>
        <taxon>Oryza</taxon>
    </lineage>
</organism>
<dbReference type="HOGENOM" id="CLU_697161_0_0_1"/>
<dbReference type="OMA" id="CKCERRH"/>
<dbReference type="Proteomes" id="UP000006591">
    <property type="component" value="Chromosome 8"/>
</dbReference>
<evidence type="ECO:0000313" key="2">
    <source>
        <dbReference type="EnsemblPlants" id="ONIVA08G25770.1"/>
    </source>
</evidence>
<accession>A0A0E0IFG7</accession>
<name>A0A0E0IFG7_ORYNI</name>
<sequence>MEILCAFLDSVSSYIVADAELHEHTEVLVFQDIIIRQKYQKKGLDCTEPTPSWVLAATKLYDFAYLFMSLQRTTTEGCKCERRHMPLNLAYIKVVLPPPKSTCIDRFISWGDKTRATHSDIATMCVSKTSKYTHQDRGKIGKLGHGSQRGDVYRRLESEASKSAVESLVGNGRNGRTLTERRRGLRRGGGDGDLAPFPFPHHRRRKGRAPSEGRAYGPRLEGDAIDEGATQHILFSFLVCSTVIIVSSFCASVALAAAVDVGDGHFSTVTSPRTKNDSLCIASADAPFSLPVVTSTGIVNTYRTRTTTASPHTGMALLIVTSESDVATAVGVDIIGAKPPQLAGESNRLCTTKSPNNGLRMSEKDMVSAVLTSMITVMAKVAVPKIKRMRRDNRQG</sequence>
<evidence type="ECO:0000256" key="1">
    <source>
        <dbReference type="SAM" id="MobiDB-lite"/>
    </source>
</evidence>
<protein>
    <submittedName>
        <fullName evidence="2">Uncharacterized protein</fullName>
    </submittedName>
</protein>
<reference evidence="2" key="2">
    <citation type="submission" date="2018-04" db="EMBL/GenBank/DDBJ databases">
        <title>OnivRS2 (Oryza nivara Reference Sequence Version 2).</title>
        <authorList>
            <person name="Zhang J."/>
            <person name="Kudrna D."/>
            <person name="Lee S."/>
            <person name="Talag J."/>
            <person name="Rajasekar S."/>
            <person name="Welchert J."/>
            <person name="Hsing Y.-I."/>
            <person name="Wing R.A."/>
        </authorList>
    </citation>
    <scope>NUCLEOTIDE SEQUENCE [LARGE SCALE GENOMIC DNA]</scope>
    <source>
        <strain evidence="2">SL10</strain>
    </source>
</reference>
<feature type="region of interest" description="Disordered" evidence="1">
    <location>
        <begin position="164"/>
        <end position="218"/>
    </location>
</feature>
<reference evidence="2" key="1">
    <citation type="submission" date="2015-04" db="UniProtKB">
        <authorList>
            <consortium name="EnsemblPlants"/>
        </authorList>
    </citation>
    <scope>IDENTIFICATION</scope>
    <source>
        <strain evidence="2">SL10</strain>
    </source>
</reference>
<evidence type="ECO:0000313" key="3">
    <source>
        <dbReference type="Proteomes" id="UP000006591"/>
    </source>
</evidence>
<dbReference type="AlphaFoldDB" id="A0A0E0IFG7"/>